<dbReference type="FunFam" id="3.10.10.10:FF:000007">
    <property type="entry name" value="Retrovirus-related Pol polyprotein from transposon 17.6-like Protein"/>
    <property type="match status" value="1"/>
</dbReference>
<feature type="region of interest" description="Disordered" evidence="11">
    <location>
        <begin position="1240"/>
        <end position="1296"/>
    </location>
</feature>
<keyword evidence="8" id="KW-0378">Hydrolase</keyword>
<reference evidence="14 15" key="1">
    <citation type="submission" date="2024-07" db="EMBL/GenBank/DDBJ databases">
        <title>Chromosome-level genome assembly of the water stick insect Ranatra chinensis (Heteroptera: Nepidae).</title>
        <authorList>
            <person name="Liu X."/>
        </authorList>
    </citation>
    <scope>NUCLEOTIDE SEQUENCE [LARGE SCALE GENOMIC DNA]</scope>
    <source>
        <strain evidence="14">Cailab_2021Rc</strain>
        <tissue evidence="14">Muscle</tissue>
    </source>
</reference>
<keyword evidence="9" id="KW-0695">RNA-directed DNA polymerase</keyword>
<evidence type="ECO:0000256" key="8">
    <source>
        <dbReference type="ARBA" id="ARBA00022801"/>
    </source>
</evidence>
<sequence length="1296" mass="147237">MMNQLQRTVRDKIAEWKTERWNKTLQNTNTRDNTFWNLLRRFNGQCGRTNPTLRDGSEVSSTNPGKATTGKVFFGGKRPVNHQRKQNISDGASLPSPATMAKRKAAASAETSPATPQVPLSNSFELLANTPEIVPDVPKKEFVPPIVLLKPPRKDYQKVYDLYKEKNVQFFSFAFKDDHLKRSVLHDLPETFTPELILAELKRAIPSINSVSQMTKKLENGSTRKLPLFIVTKKKDVTIQSFSQVRAIFYHEYKVEKFRSGGTNVVQCYKCQNFGHTNRFCNMPERCVRCGQAHSAKECNERILKCPNCSENHSAGSLNCKVRHLYIQRNVSRKSPKKVERVPAATVPPTTINKRAPAKKVTEGLSSEVLGGTEKSNRPAKYDSHAACCIDQAGCNGNRHTKVCMEGAQEDQTHVATPTIHTIPGHGPYDHILREFPTVTRPPALMDKVRHSVTRTIETKGQPVAAKPRRLTPDRYNIAREEFRRMMEDGICRPSKSAWASPLHIVTKPDGGIRPCSDYRQLNDRTLPDRYCVPNVGDLSINLYGKKVFSKLDLERAYFNIPIAENDIPKTAITTPFGLFEFTRMCFGLRNASQTFQRFMDAIFRDLPYVFVYIDDILVSSVDHTEHEVHLREVIRRLAEQGLTLNLHKCLFGVHEVDFLGYRISPSGISPRQNKVEEITSYPRPETVNGLRKFLGMVNFYRRSLPHGADTLKELYNYLQGSKKNDRTPIIWTEAATAAFDKSKQALADTVVLGHPKPDAELVLDTDASDTGVGAVLQQHDQGTWIPLGFFSKTLNEAQRNYSTYDRELLAMYLAIKHFHPLLEGRHFTIRTDHKPLIHAFKQKSNGTEPRRIRHVNYISQFTTTISHISGSDNVVADTLSRMEEITLSEDPDTLAQKQQADPELPTLRVNPQLQLKSLTVPGTNCSLIFETSTAIARPYIPQLQRMATFHRIHDPSHPGIRATRRLIPQRYFWPSMNADVARWTRACNPCQRSKVGRHTVAPIGVFPPAGRCTRWPEAVPIRETSAETIAKAFYERWVSRFGVPLKITTDQGRQFESQLFTRLTTMLGIQRLRISAYHPQANGVVERWHRSLKAALTARLDGANWVRHLPTILLGLRVVMREDSKASTAELVYGRTLRLPGDLFSDTQPAETAAILQELRDTFRSLQPALFHHTWNLNTRMFVPKTLSTSTHVFLRHDAIRRPLAPTYDGPYKVLRRGEKVFTIKMDDRETTVTIDRLKPAYTLPTEDNDSPRSITNTPPQPSHQEPTTNTSERPSHGYTTRSGRTVRVRWRPDV</sequence>
<dbReference type="InterPro" id="IPR000477">
    <property type="entry name" value="RT_dom"/>
</dbReference>
<keyword evidence="4" id="KW-0548">Nucleotidyltransferase</keyword>
<evidence type="ECO:0000256" key="9">
    <source>
        <dbReference type="ARBA" id="ARBA00022918"/>
    </source>
</evidence>
<feature type="domain" description="Reverse transcriptase" evidence="12">
    <location>
        <begin position="487"/>
        <end position="664"/>
    </location>
</feature>
<evidence type="ECO:0000313" key="14">
    <source>
        <dbReference type="EMBL" id="KAL1138443.1"/>
    </source>
</evidence>
<dbReference type="PROSITE" id="PS50878">
    <property type="entry name" value="RT_POL"/>
    <property type="match status" value="1"/>
</dbReference>
<dbReference type="InterPro" id="IPR012337">
    <property type="entry name" value="RNaseH-like_sf"/>
</dbReference>
<dbReference type="Proteomes" id="UP001558652">
    <property type="component" value="Unassembled WGS sequence"/>
</dbReference>
<dbReference type="FunFam" id="3.10.20.370:FF:000001">
    <property type="entry name" value="Retrovirus-related Pol polyprotein from transposon 17.6-like protein"/>
    <property type="match status" value="1"/>
</dbReference>
<keyword evidence="6" id="KW-0064">Aspartyl protease</keyword>
<comment type="caution">
    <text evidence="14">The sequence shown here is derived from an EMBL/GenBank/DDBJ whole genome shotgun (WGS) entry which is preliminary data.</text>
</comment>
<dbReference type="GO" id="GO:0004190">
    <property type="term" value="F:aspartic-type endopeptidase activity"/>
    <property type="evidence" value="ECO:0007669"/>
    <property type="project" value="UniProtKB-KW"/>
</dbReference>
<dbReference type="Gene3D" id="3.10.10.10">
    <property type="entry name" value="HIV Type 1 Reverse Transcriptase, subunit A, domain 1"/>
    <property type="match status" value="1"/>
</dbReference>
<evidence type="ECO:0000313" key="15">
    <source>
        <dbReference type="Proteomes" id="UP001558652"/>
    </source>
</evidence>
<keyword evidence="10" id="KW-0511">Multifunctional enzyme</keyword>
<dbReference type="GO" id="GO:0003964">
    <property type="term" value="F:RNA-directed DNA polymerase activity"/>
    <property type="evidence" value="ECO:0007669"/>
    <property type="project" value="UniProtKB-KW"/>
</dbReference>
<dbReference type="InterPro" id="IPR041577">
    <property type="entry name" value="RT_RNaseH_2"/>
</dbReference>
<evidence type="ECO:0000256" key="7">
    <source>
        <dbReference type="ARBA" id="ARBA00022759"/>
    </source>
</evidence>
<evidence type="ECO:0000256" key="1">
    <source>
        <dbReference type="ARBA" id="ARBA00012493"/>
    </source>
</evidence>
<feature type="region of interest" description="Disordered" evidence="11">
    <location>
        <begin position="48"/>
        <end position="77"/>
    </location>
</feature>
<evidence type="ECO:0000259" key="12">
    <source>
        <dbReference type="PROSITE" id="PS50878"/>
    </source>
</evidence>
<dbReference type="GO" id="GO:0004519">
    <property type="term" value="F:endonuclease activity"/>
    <property type="evidence" value="ECO:0007669"/>
    <property type="project" value="UniProtKB-KW"/>
</dbReference>
<evidence type="ECO:0000256" key="6">
    <source>
        <dbReference type="ARBA" id="ARBA00022750"/>
    </source>
</evidence>
<dbReference type="PANTHER" id="PTHR37984">
    <property type="entry name" value="PROTEIN CBG26694"/>
    <property type="match status" value="1"/>
</dbReference>
<dbReference type="EMBL" id="JBFDAA010000003">
    <property type="protein sequence ID" value="KAL1138443.1"/>
    <property type="molecule type" value="Genomic_DNA"/>
</dbReference>
<feature type="compositionally biased region" description="Basic residues" evidence="11">
    <location>
        <begin position="1286"/>
        <end position="1296"/>
    </location>
</feature>
<evidence type="ECO:0000256" key="11">
    <source>
        <dbReference type="SAM" id="MobiDB-lite"/>
    </source>
</evidence>
<dbReference type="CDD" id="cd09274">
    <property type="entry name" value="RNase_HI_RT_Ty3"/>
    <property type="match status" value="1"/>
</dbReference>
<evidence type="ECO:0000256" key="5">
    <source>
        <dbReference type="ARBA" id="ARBA00022722"/>
    </source>
</evidence>
<name>A0ABD0ZC91_9HEMI</name>
<dbReference type="FunFam" id="3.30.70.270:FF:000020">
    <property type="entry name" value="Transposon Tf2-6 polyprotein-like Protein"/>
    <property type="match status" value="1"/>
</dbReference>
<evidence type="ECO:0000256" key="3">
    <source>
        <dbReference type="ARBA" id="ARBA00022679"/>
    </source>
</evidence>
<evidence type="ECO:0000256" key="10">
    <source>
        <dbReference type="ARBA" id="ARBA00023268"/>
    </source>
</evidence>
<feature type="domain" description="Integrase catalytic" evidence="13">
    <location>
        <begin position="965"/>
        <end position="1149"/>
    </location>
</feature>
<dbReference type="InterPro" id="IPR036875">
    <property type="entry name" value="Znf_CCHC_sf"/>
</dbReference>
<dbReference type="Pfam" id="PF00078">
    <property type="entry name" value="RVT_1"/>
    <property type="match status" value="1"/>
</dbReference>
<keyword evidence="7" id="KW-0255">Endonuclease</keyword>
<evidence type="ECO:0000259" key="13">
    <source>
        <dbReference type="PROSITE" id="PS50994"/>
    </source>
</evidence>
<feature type="compositionally biased region" description="Polar residues" evidence="11">
    <location>
        <begin position="1253"/>
        <end position="1285"/>
    </location>
</feature>
<gene>
    <name evidence="14" type="ORF">AAG570_008507</name>
</gene>
<keyword evidence="5" id="KW-0540">Nuclease</keyword>
<dbReference type="InterPro" id="IPR043502">
    <property type="entry name" value="DNA/RNA_pol_sf"/>
</dbReference>
<dbReference type="GO" id="GO:0006508">
    <property type="term" value="P:proteolysis"/>
    <property type="evidence" value="ECO:0007669"/>
    <property type="project" value="UniProtKB-KW"/>
</dbReference>
<dbReference type="InterPro" id="IPR001584">
    <property type="entry name" value="Integrase_cat-core"/>
</dbReference>
<dbReference type="InterPro" id="IPR043128">
    <property type="entry name" value="Rev_trsase/Diguanyl_cyclase"/>
</dbReference>
<dbReference type="InterPro" id="IPR050951">
    <property type="entry name" value="Retrovirus_Pol_polyprotein"/>
</dbReference>
<dbReference type="CDD" id="cd01647">
    <property type="entry name" value="RT_LTR"/>
    <property type="match status" value="1"/>
</dbReference>
<keyword evidence="2" id="KW-0645">Protease</keyword>
<dbReference type="Pfam" id="PF17921">
    <property type="entry name" value="Integrase_H2C2"/>
    <property type="match status" value="1"/>
</dbReference>
<dbReference type="SUPFAM" id="SSF53098">
    <property type="entry name" value="Ribonuclease H-like"/>
    <property type="match status" value="1"/>
</dbReference>
<dbReference type="InterPro" id="IPR041588">
    <property type="entry name" value="Integrase_H2C2"/>
</dbReference>
<dbReference type="EC" id="2.7.7.49" evidence="1"/>
<dbReference type="Pfam" id="PF17919">
    <property type="entry name" value="RT_RNaseH_2"/>
    <property type="match status" value="1"/>
</dbReference>
<dbReference type="PROSITE" id="PS50994">
    <property type="entry name" value="INTEGRASE"/>
    <property type="match status" value="1"/>
</dbReference>
<proteinExistence type="predicted"/>
<dbReference type="SUPFAM" id="SSF57756">
    <property type="entry name" value="Retrovirus zinc finger-like domains"/>
    <property type="match status" value="1"/>
</dbReference>
<keyword evidence="3" id="KW-0808">Transferase</keyword>
<dbReference type="SUPFAM" id="SSF56672">
    <property type="entry name" value="DNA/RNA polymerases"/>
    <property type="match status" value="1"/>
</dbReference>
<feature type="compositionally biased region" description="Polar residues" evidence="11">
    <location>
        <begin position="48"/>
        <end position="66"/>
    </location>
</feature>
<keyword evidence="15" id="KW-1185">Reference proteome</keyword>
<dbReference type="Gene3D" id="3.10.20.370">
    <property type="match status" value="1"/>
</dbReference>
<evidence type="ECO:0000256" key="2">
    <source>
        <dbReference type="ARBA" id="ARBA00022670"/>
    </source>
</evidence>
<accession>A0ABD0ZC91</accession>
<dbReference type="Gene3D" id="3.30.420.10">
    <property type="entry name" value="Ribonuclease H-like superfamily/Ribonuclease H"/>
    <property type="match status" value="1"/>
</dbReference>
<dbReference type="InterPro" id="IPR036397">
    <property type="entry name" value="RNaseH_sf"/>
</dbReference>
<protein>
    <recommendedName>
        <fullName evidence="1">RNA-directed DNA polymerase</fullName>
        <ecNumber evidence="1">2.7.7.49</ecNumber>
    </recommendedName>
</protein>
<dbReference type="PANTHER" id="PTHR37984:SF5">
    <property type="entry name" value="PROTEIN NYNRIN-LIKE"/>
    <property type="match status" value="1"/>
</dbReference>
<dbReference type="Gene3D" id="1.10.340.70">
    <property type="match status" value="1"/>
</dbReference>
<dbReference type="GO" id="GO:0042575">
    <property type="term" value="C:DNA polymerase complex"/>
    <property type="evidence" value="ECO:0007669"/>
    <property type="project" value="UniProtKB-ARBA"/>
</dbReference>
<evidence type="ECO:0000256" key="4">
    <source>
        <dbReference type="ARBA" id="ARBA00022695"/>
    </source>
</evidence>
<dbReference type="Gene3D" id="3.30.70.270">
    <property type="match status" value="2"/>
</dbReference>
<organism evidence="14 15">
    <name type="scientific">Ranatra chinensis</name>
    <dbReference type="NCBI Taxonomy" id="642074"/>
    <lineage>
        <taxon>Eukaryota</taxon>
        <taxon>Metazoa</taxon>
        <taxon>Ecdysozoa</taxon>
        <taxon>Arthropoda</taxon>
        <taxon>Hexapoda</taxon>
        <taxon>Insecta</taxon>
        <taxon>Pterygota</taxon>
        <taxon>Neoptera</taxon>
        <taxon>Paraneoptera</taxon>
        <taxon>Hemiptera</taxon>
        <taxon>Heteroptera</taxon>
        <taxon>Panheteroptera</taxon>
        <taxon>Nepomorpha</taxon>
        <taxon>Nepidae</taxon>
        <taxon>Ranatrinae</taxon>
        <taxon>Ranatra</taxon>
    </lineage>
</organism>